<gene>
    <name evidence="3" type="ORF">ACM46_10990</name>
</gene>
<accession>A0A0J7IE83</accession>
<feature type="chain" id="PRO_5005288561" description="Lipoprotein" evidence="2">
    <location>
        <begin position="20"/>
        <end position="60"/>
    </location>
</feature>
<keyword evidence="1" id="KW-1133">Transmembrane helix</keyword>
<dbReference type="Proteomes" id="UP000036261">
    <property type="component" value="Unassembled WGS sequence"/>
</dbReference>
<keyword evidence="2" id="KW-0732">Signal</keyword>
<dbReference type="PROSITE" id="PS51257">
    <property type="entry name" value="PROKAR_LIPOPROTEIN"/>
    <property type="match status" value="1"/>
</dbReference>
<comment type="caution">
    <text evidence="3">The sequence shown here is derived from an EMBL/GenBank/DDBJ whole genome shotgun (WGS) entry which is preliminary data.</text>
</comment>
<evidence type="ECO:0008006" key="5">
    <source>
        <dbReference type="Google" id="ProtNLM"/>
    </source>
</evidence>
<keyword evidence="1" id="KW-0472">Membrane</keyword>
<dbReference type="EMBL" id="LFND01000003">
    <property type="protein sequence ID" value="KMQ64753.1"/>
    <property type="molecule type" value="Genomic_DNA"/>
</dbReference>
<organism evidence="3 4">
    <name type="scientific">Chryseobacterium angstadtii</name>
    <dbReference type="NCBI Taxonomy" id="558151"/>
    <lineage>
        <taxon>Bacteria</taxon>
        <taxon>Pseudomonadati</taxon>
        <taxon>Bacteroidota</taxon>
        <taxon>Flavobacteriia</taxon>
        <taxon>Flavobacteriales</taxon>
        <taxon>Weeksellaceae</taxon>
        <taxon>Chryseobacterium group</taxon>
        <taxon>Chryseobacterium</taxon>
    </lineage>
</organism>
<feature type="signal peptide" evidence="2">
    <location>
        <begin position="1"/>
        <end position="19"/>
    </location>
</feature>
<dbReference type="PATRIC" id="fig|558151.6.peg.2322"/>
<name>A0A0J7IE83_9FLAO</name>
<dbReference type="OrthoDB" id="1271591at2"/>
<protein>
    <recommendedName>
        <fullName evidence="5">Lipoprotein</fullName>
    </recommendedName>
</protein>
<evidence type="ECO:0000256" key="2">
    <source>
        <dbReference type="SAM" id="SignalP"/>
    </source>
</evidence>
<proteinExistence type="predicted"/>
<keyword evidence="4" id="KW-1185">Reference proteome</keyword>
<evidence type="ECO:0000313" key="3">
    <source>
        <dbReference type="EMBL" id="KMQ64753.1"/>
    </source>
</evidence>
<feature type="transmembrane region" description="Helical" evidence="1">
    <location>
        <begin position="36"/>
        <end position="57"/>
    </location>
</feature>
<evidence type="ECO:0000256" key="1">
    <source>
        <dbReference type="SAM" id="Phobius"/>
    </source>
</evidence>
<sequence length="60" mass="6631">MIKKLLFGCLFLTAAFLFSCDKSQNTSSENDGKVSIKTVSMVTFGAMAVALLVAYSYRRR</sequence>
<dbReference type="RefSeq" id="WP_048506688.1">
    <property type="nucleotide sequence ID" value="NZ_LFND01000003.1"/>
</dbReference>
<reference evidence="3 4" key="1">
    <citation type="journal article" date="2013" name="Int. J. Syst. Evol. Microbiol.">
        <title>Chryseobacterium angstadtii sp. nov., isolated from a newt tank.</title>
        <authorList>
            <person name="Kirk K.E."/>
            <person name="Hoffman J.A."/>
            <person name="Smith K.A."/>
            <person name="Strahan B.L."/>
            <person name="Failor K.C."/>
            <person name="Krebs J.E."/>
            <person name="Gale A.N."/>
            <person name="Do T.D."/>
            <person name="Sontag T.C."/>
            <person name="Batties A.M."/>
            <person name="Mistiszyn K."/>
            <person name="Newman J.D."/>
        </authorList>
    </citation>
    <scope>NUCLEOTIDE SEQUENCE [LARGE SCALE GENOMIC DNA]</scope>
    <source>
        <strain evidence="3 4">KM</strain>
    </source>
</reference>
<dbReference type="AlphaFoldDB" id="A0A0J7IE83"/>
<evidence type="ECO:0000313" key="4">
    <source>
        <dbReference type="Proteomes" id="UP000036261"/>
    </source>
</evidence>
<keyword evidence="1" id="KW-0812">Transmembrane</keyword>